<dbReference type="PANTHER" id="PTHR32009">
    <property type="entry name" value="TMV RESISTANCE PROTEIN N-LIKE"/>
    <property type="match status" value="1"/>
</dbReference>
<evidence type="ECO:0000256" key="1">
    <source>
        <dbReference type="ARBA" id="ARBA00023027"/>
    </source>
</evidence>
<dbReference type="Gene3D" id="3.40.50.10140">
    <property type="entry name" value="Toll/interleukin-1 receptor homology (TIR) domain"/>
    <property type="match status" value="1"/>
</dbReference>
<dbReference type="Proteomes" id="UP001163823">
    <property type="component" value="Chromosome 7"/>
</dbReference>
<proteinExistence type="predicted"/>
<comment type="caution">
    <text evidence="3">The sequence shown here is derived from an EMBL/GenBank/DDBJ whole genome shotgun (WGS) entry which is preliminary data.</text>
</comment>
<dbReference type="GO" id="GO:0007165">
    <property type="term" value="P:signal transduction"/>
    <property type="evidence" value="ECO:0007669"/>
    <property type="project" value="InterPro"/>
</dbReference>
<name>A0AAD7PPB6_QUISA</name>
<dbReference type="InterPro" id="IPR035897">
    <property type="entry name" value="Toll_tir_struct_dom_sf"/>
</dbReference>
<dbReference type="Pfam" id="PF01582">
    <property type="entry name" value="TIR"/>
    <property type="match status" value="1"/>
</dbReference>
<sequence>MATVSTTSEKYDIFLSFRGEDTRNNFTSHLHEALRSKQIETFIDDELDRGGEISSSLLKAIEQSKIHQTCGNHLGTWEFSSICQTLAINTPGKHGQVAKVEKCFD</sequence>
<feature type="domain" description="TIR" evidence="2">
    <location>
        <begin position="9"/>
        <end position="105"/>
    </location>
</feature>
<gene>
    <name evidence="3" type="ORF">O6P43_017795</name>
</gene>
<accession>A0AAD7PPB6</accession>
<dbReference type="AlphaFoldDB" id="A0AAD7PPB6"/>
<evidence type="ECO:0000259" key="2">
    <source>
        <dbReference type="PROSITE" id="PS50104"/>
    </source>
</evidence>
<dbReference type="EMBL" id="JARAOO010000007">
    <property type="protein sequence ID" value="KAJ7962592.1"/>
    <property type="molecule type" value="Genomic_DNA"/>
</dbReference>
<keyword evidence="4" id="KW-1185">Reference proteome</keyword>
<reference evidence="3" key="1">
    <citation type="journal article" date="2023" name="Science">
        <title>Elucidation of the pathway for biosynthesis of saponin adjuvants from the soapbark tree.</title>
        <authorList>
            <person name="Reed J."/>
            <person name="Orme A."/>
            <person name="El-Demerdash A."/>
            <person name="Owen C."/>
            <person name="Martin L.B.B."/>
            <person name="Misra R.C."/>
            <person name="Kikuchi S."/>
            <person name="Rejzek M."/>
            <person name="Martin A.C."/>
            <person name="Harkess A."/>
            <person name="Leebens-Mack J."/>
            <person name="Louveau T."/>
            <person name="Stephenson M.J."/>
            <person name="Osbourn A."/>
        </authorList>
    </citation>
    <scope>NUCLEOTIDE SEQUENCE</scope>
    <source>
        <strain evidence="3">S10</strain>
    </source>
</reference>
<dbReference type="SMART" id="SM00255">
    <property type="entry name" value="TIR"/>
    <property type="match status" value="1"/>
</dbReference>
<dbReference type="InterPro" id="IPR000157">
    <property type="entry name" value="TIR_dom"/>
</dbReference>
<keyword evidence="1" id="KW-0520">NAD</keyword>
<protein>
    <submittedName>
        <fullName evidence="3">TIR-NBS-LRR disease resistance protein</fullName>
    </submittedName>
</protein>
<evidence type="ECO:0000313" key="4">
    <source>
        <dbReference type="Proteomes" id="UP001163823"/>
    </source>
</evidence>
<dbReference type="SUPFAM" id="SSF52200">
    <property type="entry name" value="Toll/Interleukin receptor TIR domain"/>
    <property type="match status" value="1"/>
</dbReference>
<organism evidence="3 4">
    <name type="scientific">Quillaja saponaria</name>
    <name type="common">Soap bark tree</name>
    <dbReference type="NCBI Taxonomy" id="32244"/>
    <lineage>
        <taxon>Eukaryota</taxon>
        <taxon>Viridiplantae</taxon>
        <taxon>Streptophyta</taxon>
        <taxon>Embryophyta</taxon>
        <taxon>Tracheophyta</taxon>
        <taxon>Spermatophyta</taxon>
        <taxon>Magnoliopsida</taxon>
        <taxon>eudicotyledons</taxon>
        <taxon>Gunneridae</taxon>
        <taxon>Pentapetalae</taxon>
        <taxon>rosids</taxon>
        <taxon>fabids</taxon>
        <taxon>Fabales</taxon>
        <taxon>Quillajaceae</taxon>
        <taxon>Quillaja</taxon>
    </lineage>
</organism>
<dbReference type="PANTHER" id="PTHR32009:SF155">
    <property type="entry name" value="DISEASE RESISTANCE PROTEIN (TIR-NBS-LRR CLASS)"/>
    <property type="match status" value="1"/>
</dbReference>
<dbReference type="PROSITE" id="PS50104">
    <property type="entry name" value="TIR"/>
    <property type="match status" value="1"/>
</dbReference>
<dbReference type="KEGG" id="qsa:O6P43_017795"/>
<evidence type="ECO:0000313" key="3">
    <source>
        <dbReference type="EMBL" id="KAJ7962592.1"/>
    </source>
</evidence>